<sequence length="237" mass="26628">MATNNPATMPVLMSSAFSRIFPPPPLHFYPKKSSPNFISPTSSSTRDTGKTRRWVPRTFLRVSSSDDPTVAVASAPTKTSSDADDEDVIDSAADVVRNFYTGINARDLASVEDLIADNCVYEDLIFPRPFVGRKEVLQFFKKFIDSISIDLQFVIDDLSIEDSSAVGVTWHLDWKKRPFPFSKGCSFYRLEVADKKRRIVYGRDSVEPTIKPGETALIAIRGITWLLQKFPQLADRL</sequence>
<evidence type="ECO:0000259" key="1">
    <source>
        <dbReference type="Pfam" id="PF12680"/>
    </source>
</evidence>
<dbReference type="PANTHER" id="PTHR33698">
    <property type="entry name" value="NUCLEAR TRANSPORT FACTOR 2 (NTF2)-LIKE PROTEIN"/>
    <property type="match status" value="1"/>
</dbReference>
<dbReference type="Pfam" id="PF12680">
    <property type="entry name" value="SnoaL_2"/>
    <property type="match status" value="1"/>
</dbReference>
<reference evidence="2" key="1">
    <citation type="submission" date="2020-12" db="EMBL/GenBank/DDBJ databases">
        <title>WGS assembly of Carya illinoinensis cv. Pawnee.</title>
        <authorList>
            <person name="Platts A."/>
            <person name="Shu S."/>
            <person name="Wright S."/>
            <person name="Barry K."/>
            <person name="Edger P."/>
            <person name="Pires J.C."/>
            <person name="Schmutz J."/>
        </authorList>
    </citation>
    <scope>NUCLEOTIDE SEQUENCE</scope>
    <source>
        <tissue evidence="2">Leaf</tissue>
    </source>
</reference>
<accession>A0A8T1QXQ7</accession>
<evidence type="ECO:0000313" key="3">
    <source>
        <dbReference type="Proteomes" id="UP000811609"/>
    </source>
</evidence>
<dbReference type="InterPro" id="IPR037401">
    <property type="entry name" value="SnoaL-like"/>
</dbReference>
<proteinExistence type="predicted"/>
<dbReference type="AlphaFoldDB" id="A0A8T1QXQ7"/>
<dbReference type="PANTHER" id="PTHR33698:SF3">
    <property type="entry name" value="OS09G0266000 PROTEIN"/>
    <property type="match status" value="1"/>
</dbReference>
<feature type="domain" description="SnoaL-like" evidence="1">
    <location>
        <begin position="96"/>
        <end position="191"/>
    </location>
</feature>
<dbReference type="EMBL" id="CM031811">
    <property type="protein sequence ID" value="KAG6659195.1"/>
    <property type="molecule type" value="Genomic_DNA"/>
</dbReference>
<gene>
    <name evidence="2" type="ORF">CIPAW_03G016400</name>
</gene>
<name>A0A8T1QXQ7_CARIL</name>
<organism evidence="2 3">
    <name type="scientific">Carya illinoinensis</name>
    <name type="common">Pecan</name>
    <dbReference type="NCBI Taxonomy" id="32201"/>
    <lineage>
        <taxon>Eukaryota</taxon>
        <taxon>Viridiplantae</taxon>
        <taxon>Streptophyta</taxon>
        <taxon>Embryophyta</taxon>
        <taxon>Tracheophyta</taxon>
        <taxon>Spermatophyta</taxon>
        <taxon>Magnoliopsida</taxon>
        <taxon>eudicotyledons</taxon>
        <taxon>Gunneridae</taxon>
        <taxon>Pentapetalae</taxon>
        <taxon>rosids</taxon>
        <taxon>fabids</taxon>
        <taxon>Fagales</taxon>
        <taxon>Juglandaceae</taxon>
        <taxon>Carya</taxon>
    </lineage>
</organism>
<dbReference type="Proteomes" id="UP000811609">
    <property type="component" value="Chromosome 3"/>
</dbReference>
<keyword evidence="3" id="KW-1185">Reference proteome</keyword>
<protein>
    <recommendedName>
        <fullName evidence="1">SnoaL-like domain-containing protein</fullName>
    </recommendedName>
</protein>
<evidence type="ECO:0000313" key="2">
    <source>
        <dbReference type="EMBL" id="KAG6659195.1"/>
    </source>
</evidence>
<comment type="caution">
    <text evidence="2">The sequence shown here is derived from an EMBL/GenBank/DDBJ whole genome shotgun (WGS) entry which is preliminary data.</text>
</comment>